<gene>
    <name evidence="1" type="ORF">HPB50_023180</name>
</gene>
<evidence type="ECO:0000313" key="1">
    <source>
        <dbReference type="EMBL" id="KAH6948206.1"/>
    </source>
</evidence>
<dbReference type="EMBL" id="CM023481">
    <property type="protein sequence ID" value="KAH6948206.1"/>
    <property type="molecule type" value="Genomic_DNA"/>
</dbReference>
<comment type="caution">
    <text evidence="1">The sequence shown here is derived from an EMBL/GenBank/DDBJ whole genome shotgun (WGS) entry which is preliminary data.</text>
</comment>
<reference evidence="1" key="1">
    <citation type="submission" date="2020-05" db="EMBL/GenBank/DDBJ databases">
        <title>Large-scale comparative analyses of tick genomes elucidate their genetic diversity and vector capacities.</title>
        <authorList>
            <person name="Jia N."/>
            <person name="Wang J."/>
            <person name="Shi W."/>
            <person name="Du L."/>
            <person name="Sun Y."/>
            <person name="Zhan W."/>
            <person name="Jiang J."/>
            <person name="Wang Q."/>
            <person name="Zhang B."/>
            <person name="Ji P."/>
            <person name="Sakyi L.B."/>
            <person name="Cui X."/>
            <person name="Yuan T."/>
            <person name="Jiang B."/>
            <person name="Yang W."/>
            <person name="Lam T.T.-Y."/>
            <person name="Chang Q."/>
            <person name="Ding S."/>
            <person name="Wang X."/>
            <person name="Zhu J."/>
            <person name="Ruan X."/>
            <person name="Zhao L."/>
            <person name="Wei J."/>
            <person name="Que T."/>
            <person name="Du C."/>
            <person name="Cheng J."/>
            <person name="Dai P."/>
            <person name="Han X."/>
            <person name="Huang E."/>
            <person name="Gao Y."/>
            <person name="Liu J."/>
            <person name="Shao H."/>
            <person name="Ye R."/>
            <person name="Li L."/>
            <person name="Wei W."/>
            <person name="Wang X."/>
            <person name="Wang C."/>
            <person name="Yang T."/>
            <person name="Huo Q."/>
            <person name="Li W."/>
            <person name="Guo W."/>
            <person name="Chen H."/>
            <person name="Zhou L."/>
            <person name="Ni X."/>
            <person name="Tian J."/>
            <person name="Zhou Y."/>
            <person name="Sheng Y."/>
            <person name="Liu T."/>
            <person name="Pan Y."/>
            <person name="Xia L."/>
            <person name="Li J."/>
            <person name="Zhao F."/>
            <person name="Cao W."/>
        </authorList>
    </citation>
    <scope>NUCLEOTIDE SEQUENCE</scope>
    <source>
        <strain evidence="1">Hyas-2018</strain>
    </source>
</reference>
<accession>A0ACB7TPP2</accession>
<protein>
    <submittedName>
        <fullName evidence="1">Uncharacterized protein</fullName>
    </submittedName>
</protein>
<keyword evidence="2" id="KW-1185">Reference proteome</keyword>
<proteinExistence type="predicted"/>
<organism evidence="1 2">
    <name type="scientific">Hyalomma asiaticum</name>
    <name type="common">Tick</name>
    <dbReference type="NCBI Taxonomy" id="266040"/>
    <lineage>
        <taxon>Eukaryota</taxon>
        <taxon>Metazoa</taxon>
        <taxon>Ecdysozoa</taxon>
        <taxon>Arthropoda</taxon>
        <taxon>Chelicerata</taxon>
        <taxon>Arachnida</taxon>
        <taxon>Acari</taxon>
        <taxon>Parasitiformes</taxon>
        <taxon>Ixodida</taxon>
        <taxon>Ixodoidea</taxon>
        <taxon>Ixodidae</taxon>
        <taxon>Hyalomminae</taxon>
        <taxon>Hyalomma</taxon>
    </lineage>
</organism>
<evidence type="ECO:0000313" key="2">
    <source>
        <dbReference type="Proteomes" id="UP000821845"/>
    </source>
</evidence>
<dbReference type="Proteomes" id="UP000821845">
    <property type="component" value="Chromosome 1"/>
</dbReference>
<sequence length="222" mass="24730">MAQRPRAQGLGLIRRERRQATTHPATRMRRDGHRMFRHLPQMWPSLRATACPRASGYNFADLEELAAAAKRIQGDILAARAYRPSPSAALSPEPRAWNGGAVAAQARRGNASATFAGEQVPRGWELSDRALYPYAYTLRTAHDSPVRGAPRQEREDDTRPGVRHATQQRSCDPPVRGDQRPGRRGFSGRCYQCGVTGHIARECRRTPVQEQTRGSGNGRGRR</sequence>
<name>A0ACB7TPP2_HYAAI</name>